<dbReference type="OrthoDB" id="184415at2759"/>
<dbReference type="InterPro" id="IPR055480">
    <property type="entry name" value="NAD-GDH_N"/>
</dbReference>
<gene>
    <name evidence="6" type="ORF">DMC30DRAFT_146955</name>
</gene>
<dbReference type="PANTHER" id="PTHR11606">
    <property type="entry name" value="GLUTAMATE DEHYDROGENASE"/>
    <property type="match status" value="1"/>
</dbReference>
<dbReference type="SUPFAM" id="SSF51735">
    <property type="entry name" value="NAD(P)-binding Rossmann-fold domains"/>
    <property type="match status" value="1"/>
</dbReference>
<comment type="similarity">
    <text evidence="1 4">Belongs to the Glu/Leu/Phe/Val dehydrogenases family.</text>
</comment>
<protein>
    <recommendedName>
        <fullName evidence="4">NAD-specific glutamate dehydrogenase</fullName>
        <ecNumber evidence="4">1.4.1.2</ecNumber>
    </recommendedName>
</protein>
<comment type="caution">
    <text evidence="6">The sequence shown here is derived from an EMBL/GenBank/DDBJ whole genome shotgun (WGS) entry which is preliminary data.</text>
</comment>
<dbReference type="Proteomes" id="UP000311382">
    <property type="component" value="Unassembled WGS sequence"/>
</dbReference>
<dbReference type="STRING" id="5288.A0A5C5FJY8"/>
<dbReference type="PIRSF" id="PIRSF000184">
    <property type="entry name" value="GDH_NAD"/>
    <property type="match status" value="1"/>
</dbReference>
<dbReference type="GO" id="GO:0005739">
    <property type="term" value="C:mitochondrion"/>
    <property type="evidence" value="ECO:0007669"/>
    <property type="project" value="UniProtKB-UniRule"/>
</dbReference>
<dbReference type="Pfam" id="PF00208">
    <property type="entry name" value="ELFV_dehydrog"/>
    <property type="match status" value="1"/>
</dbReference>
<dbReference type="SMART" id="SM00839">
    <property type="entry name" value="ELFV_dehydrog"/>
    <property type="match status" value="1"/>
</dbReference>
<keyword evidence="2 4" id="KW-0560">Oxidoreductase</keyword>
<dbReference type="GO" id="GO:0004352">
    <property type="term" value="F:glutamate dehydrogenase (NAD+) activity"/>
    <property type="evidence" value="ECO:0007669"/>
    <property type="project" value="UniProtKB-UniRule"/>
</dbReference>
<sequence>MPSAVAQPPSAIEHLKGHLDVPRTPSPAHGTIKADDLGYAKASFAGKDDHRKAVLDIVTENGFLPDALCESEVDWFYTQLGIDDGLFKLASPQEVADHVESLYGAKVQAHASHKDYLEIKLEKESENGAVFIFTSPPGVSLSNGPQYEQRIDKQYLDVSTTSNAYRLESYRAAPAAGQLAPEHLSVPNGSNGATHTPPAESVAAQLRSYFISKCDFVDTQLSPEELQQPGVDLRQVADKTFLEKATDNTLEIYQELMDEALRRMGPVVAAYEVERSRERRIVIGYKQGGTKSFFSALSDLYHSYGFYSTRKYVENFRNGVTVVSLYLHPLQGPPSEASILQIIKESSLIYVLPNNPLFTGSQLTVQEATYAYAGWIFAQHFLNRLGPAYSALKDLLDENDSVQAGVLSDIRARFRQETFTRGSILETLQHYPDVIRLAYISFAYRHYYNVFGNSLVPTLSYARLQSAEVLSGEQLSAHIKKHVLNKHDAQILESFVTFNEAILKTNFFTPTKVALSFRLDPAFLPKDEYPVRAYGLFLVVGDGFRGFHLRFKDVARGGLRMIMSRNRENYSINQRNLFDEVYGLASTQALKNKDIPEGGSKGAILPDLGANPQVVFCKFVDAIFDLLLPGKTPGVKDKIVDLYGKEEILFFGPDEGTANYMAWLANHARARGAAWWKASSTGKPASTHGGIPHDTYGMTSLSVRGYTTGIYRKLGLREENIKKVQTGGPDGDLGSNEILLSKDKTTTIIDGSGTAHDPNGLDRQELIRLAKARVMVNNFDRSKLSKDGYIVLVDDRDVTLPNGDIVADGTDFRNSAHLRYKADILVPCGGRPESINVNNVSQLWDADGVPNFKYIVEGANLFVSPGARLQLEKKGVVLYRDASANKGGVTSSSLEVLAGMCLNDKEFTELMCSPPGTEELSDFYQAYARSIQQTISQNATYEFEAIWAEHERTGRAYTLLSDDLSRKLVQLQDQMEKSRLYDDVTLRRAVLARALPRVLLDKIGLDTILSRLPQAYALSIFSSYIASRFVYQYGIESSPIDFHYFLQNLSADVEA</sequence>
<organism evidence="6 7">
    <name type="scientific">Rhodotorula diobovata</name>
    <dbReference type="NCBI Taxonomy" id="5288"/>
    <lineage>
        <taxon>Eukaryota</taxon>
        <taxon>Fungi</taxon>
        <taxon>Dikarya</taxon>
        <taxon>Basidiomycota</taxon>
        <taxon>Pucciniomycotina</taxon>
        <taxon>Microbotryomycetes</taxon>
        <taxon>Sporidiobolales</taxon>
        <taxon>Sporidiobolaceae</taxon>
        <taxon>Rhodotorula</taxon>
    </lineage>
</organism>
<dbReference type="EC" id="1.4.1.2" evidence="4"/>
<dbReference type="EMBL" id="SOZI01000258">
    <property type="protein sequence ID" value="TNY17050.1"/>
    <property type="molecule type" value="Genomic_DNA"/>
</dbReference>
<dbReference type="SUPFAM" id="SSF53223">
    <property type="entry name" value="Aminoacid dehydrogenase-like, N-terminal domain"/>
    <property type="match status" value="1"/>
</dbReference>
<dbReference type="InterPro" id="IPR006096">
    <property type="entry name" value="Glu/Leu/Phe/Val/Trp_DH_C"/>
</dbReference>
<evidence type="ECO:0000256" key="2">
    <source>
        <dbReference type="ARBA" id="ARBA00023002"/>
    </source>
</evidence>
<dbReference type="AlphaFoldDB" id="A0A5C5FJY8"/>
<reference evidence="6 7" key="1">
    <citation type="submission" date="2019-03" db="EMBL/GenBank/DDBJ databases">
        <title>Rhodosporidium diobovatum UCD-FST 08-225 genome sequencing, assembly, and annotation.</title>
        <authorList>
            <person name="Fakankun I.U."/>
            <person name="Fristensky B."/>
            <person name="Levin D.B."/>
        </authorList>
    </citation>
    <scope>NUCLEOTIDE SEQUENCE [LARGE SCALE GENOMIC DNA]</scope>
    <source>
        <strain evidence="6 7">UCD-FST 08-225</strain>
    </source>
</reference>
<name>A0A5C5FJY8_9BASI</name>
<evidence type="ECO:0000313" key="7">
    <source>
        <dbReference type="Proteomes" id="UP000311382"/>
    </source>
</evidence>
<dbReference type="InterPro" id="IPR036291">
    <property type="entry name" value="NAD(P)-bd_dom_sf"/>
</dbReference>
<dbReference type="Pfam" id="PF23152">
    <property type="entry name" value="GDH_2nd"/>
    <property type="match status" value="1"/>
</dbReference>
<dbReference type="PANTHER" id="PTHR11606:SF24">
    <property type="entry name" value="NAD-SPECIFIC GLUTAMATE DEHYDROGENASE"/>
    <property type="match status" value="1"/>
</dbReference>
<dbReference type="Pfam" id="PF23147">
    <property type="entry name" value="GDH2_N"/>
    <property type="match status" value="1"/>
</dbReference>
<keyword evidence="7" id="KW-1185">Reference proteome</keyword>
<evidence type="ECO:0000256" key="3">
    <source>
        <dbReference type="ARBA" id="ARBA00023027"/>
    </source>
</evidence>
<dbReference type="InterPro" id="IPR056365">
    <property type="entry name" value="NAD-GDH_2nd"/>
</dbReference>
<dbReference type="InterPro" id="IPR016210">
    <property type="entry name" value="NAD-GDH_euk"/>
</dbReference>
<keyword evidence="3 4" id="KW-0520">NAD</keyword>
<comment type="catalytic activity">
    <reaction evidence="4">
        <text>L-glutamate + NAD(+) + H2O = 2-oxoglutarate + NH4(+) + NADH + H(+)</text>
        <dbReference type="Rhea" id="RHEA:15133"/>
        <dbReference type="ChEBI" id="CHEBI:15377"/>
        <dbReference type="ChEBI" id="CHEBI:15378"/>
        <dbReference type="ChEBI" id="CHEBI:16810"/>
        <dbReference type="ChEBI" id="CHEBI:28938"/>
        <dbReference type="ChEBI" id="CHEBI:29985"/>
        <dbReference type="ChEBI" id="CHEBI:57540"/>
        <dbReference type="ChEBI" id="CHEBI:57945"/>
        <dbReference type="EC" id="1.4.1.2"/>
    </reaction>
</comment>
<evidence type="ECO:0000313" key="6">
    <source>
        <dbReference type="EMBL" id="TNY17050.1"/>
    </source>
</evidence>
<accession>A0A5C5FJY8</accession>
<dbReference type="InterPro" id="IPR046346">
    <property type="entry name" value="Aminoacid_DH-like_N_sf"/>
</dbReference>
<evidence type="ECO:0000259" key="5">
    <source>
        <dbReference type="SMART" id="SM00839"/>
    </source>
</evidence>
<evidence type="ECO:0000256" key="1">
    <source>
        <dbReference type="ARBA" id="ARBA00006382"/>
    </source>
</evidence>
<feature type="domain" description="Glutamate/phenylalanine/leucine/valine/L-tryptophan dehydrogenase C-terminal" evidence="5">
    <location>
        <begin position="690"/>
        <end position="954"/>
    </location>
</feature>
<evidence type="ECO:0000256" key="4">
    <source>
        <dbReference type="PIRNR" id="PIRNR000184"/>
    </source>
</evidence>
<proteinExistence type="inferred from homology"/>
<dbReference type="GO" id="GO:0006538">
    <property type="term" value="P:L-glutamate catabolic process"/>
    <property type="evidence" value="ECO:0007669"/>
    <property type="project" value="UniProtKB-UniRule"/>
</dbReference>
<dbReference type="Gene3D" id="3.40.50.720">
    <property type="entry name" value="NAD(P)-binding Rossmann-like Domain"/>
    <property type="match status" value="1"/>
</dbReference>
<comment type="function">
    <text evidence="4">NAD(+)-dependent glutamate dehydrogenase which degrades glutamate to ammonia and alpha-ketoglutarate.</text>
</comment>